<organism evidence="5 6">
    <name type="scientific">Orchesella cincta</name>
    <name type="common">Springtail</name>
    <name type="synonym">Podura cincta</name>
    <dbReference type="NCBI Taxonomy" id="48709"/>
    <lineage>
        <taxon>Eukaryota</taxon>
        <taxon>Metazoa</taxon>
        <taxon>Ecdysozoa</taxon>
        <taxon>Arthropoda</taxon>
        <taxon>Hexapoda</taxon>
        <taxon>Collembola</taxon>
        <taxon>Entomobryomorpha</taxon>
        <taxon>Entomobryoidea</taxon>
        <taxon>Orchesellidae</taxon>
        <taxon>Orchesellinae</taxon>
        <taxon>Orchesella</taxon>
    </lineage>
</organism>
<accession>A0A1D2M1T1</accession>
<dbReference type="GO" id="GO:1990837">
    <property type="term" value="F:sequence-specific double-stranded DNA binding"/>
    <property type="evidence" value="ECO:0007669"/>
    <property type="project" value="TreeGrafter"/>
</dbReference>
<dbReference type="EMBL" id="LJIJ01006739">
    <property type="protein sequence ID" value="ODM86928.1"/>
    <property type="molecule type" value="Genomic_DNA"/>
</dbReference>
<protein>
    <submittedName>
        <fullName evidence="5">Fork head domain transcription factor slp2</fullName>
    </submittedName>
</protein>
<dbReference type="GO" id="GO:0003700">
    <property type="term" value="F:DNA-binding transcription factor activity"/>
    <property type="evidence" value="ECO:0007669"/>
    <property type="project" value="InterPro"/>
</dbReference>
<keyword evidence="2" id="KW-0539">Nucleus</keyword>
<dbReference type="PROSITE" id="PS50039">
    <property type="entry name" value="FORK_HEAD_3"/>
    <property type="match status" value="1"/>
</dbReference>
<dbReference type="PRINTS" id="PR00053">
    <property type="entry name" value="FORKHEAD"/>
</dbReference>
<feature type="domain" description="Fork-head" evidence="4">
    <location>
        <begin position="234"/>
        <end position="328"/>
    </location>
</feature>
<feature type="compositionally biased region" description="Low complexity" evidence="3">
    <location>
        <begin position="83"/>
        <end position="98"/>
    </location>
</feature>
<name>A0A1D2M1T1_ORCCI</name>
<dbReference type="GO" id="GO:0006357">
    <property type="term" value="P:regulation of transcription by RNA polymerase II"/>
    <property type="evidence" value="ECO:0007669"/>
    <property type="project" value="TreeGrafter"/>
</dbReference>
<dbReference type="SMART" id="SM00339">
    <property type="entry name" value="FH"/>
    <property type="match status" value="1"/>
</dbReference>
<dbReference type="AlphaFoldDB" id="A0A1D2M1T1"/>
<dbReference type="Gene3D" id="1.10.10.10">
    <property type="entry name" value="Winged helix-like DNA-binding domain superfamily/Winged helix DNA-binding domain"/>
    <property type="match status" value="1"/>
</dbReference>
<evidence type="ECO:0000259" key="4">
    <source>
        <dbReference type="PROSITE" id="PS50039"/>
    </source>
</evidence>
<dbReference type="InterPro" id="IPR018122">
    <property type="entry name" value="TF_fork_head_CS_1"/>
</dbReference>
<dbReference type="PANTHER" id="PTHR46617">
    <property type="entry name" value="FORKHEAD BOX PROTEIN G1"/>
    <property type="match status" value="1"/>
</dbReference>
<sequence length="388" mass="43257">MAAPVLNQSFAHARLQGNAFRRSRRPMLMAHHHHHHHHHHLLGVNKGKGNNNNNNSNKLNSIMSPPLHHHHHHHHRQLHKMISSSTPAPASTTTPNTSERISALCDTTTSSDEAECAEDVEVDIEDEDEDVVDEEDMEMVDDGEELDDEEESGVDQGVIDLSDIGSRNVSSSSSDPDSNKEQNNNGDKTSDNKSDAEDDKEASSKSSGANKEGASDKKEKDGGSSKSEKVKHEKPPYSYNALIMMAIRNSPEKRLTLNGIYEYIMKNFPYYRDNKQGWQNSIRHNLSLNKCFVKVPRHYDDPGKGNYWVLDPSSEDVFIGGSTGKLRRRTSTACRTRLAALKRSLSYGFPGHSPFYPGPQGQPIPSHLNIAPAHCLHHFAGMELPFLP</sequence>
<feature type="compositionally biased region" description="Basic and acidic residues" evidence="3">
    <location>
        <begin position="213"/>
        <end position="233"/>
    </location>
</feature>
<dbReference type="InterPro" id="IPR047208">
    <property type="entry name" value="FOXG1"/>
</dbReference>
<comment type="subcellular location">
    <subcellularLocation>
        <location evidence="2">Nucleus</location>
    </subcellularLocation>
</comment>
<comment type="caution">
    <text evidence="5">The sequence shown here is derived from an EMBL/GenBank/DDBJ whole genome shotgun (WGS) entry which is preliminary data.</text>
</comment>
<dbReference type="InterPro" id="IPR030456">
    <property type="entry name" value="TF_fork_head_CS_2"/>
</dbReference>
<dbReference type="GO" id="GO:0005634">
    <property type="term" value="C:nucleus"/>
    <property type="evidence" value="ECO:0007669"/>
    <property type="project" value="UniProtKB-SubCell"/>
</dbReference>
<dbReference type="PANTHER" id="PTHR46617:SF3">
    <property type="entry name" value="FORKHEAD BOX PROTEIN G1"/>
    <property type="match status" value="1"/>
</dbReference>
<dbReference type="InterPro" id="IPR001766">
    <property type="entry name" value="Fork_head_dom"/>
</dbReference>
<feature type="DNA-binding region" description="Fork-head" evidence="2">
    <location>
        <begin position="234"/>
        <end position="328"/>
    </location>
</feature>
<dbReference type="FunFam" id="1.10.10.10:FF:000135">
    <property type="entry name" value="forkhead box protein G1"/>
    <property type="match status" value="1"/>
</dbReference>
<dbReference type="OrthoDB" id="6230630at2759"/>
<dbReference type="SUPFAM" id="SSF46785">
    <property type="entry name" value="Winged helix' DNA-binding domain"/>
    <property type="match status" value="1"/>
</dbReference>
<dbReference type="PROSITE" id="PS00657">
    <property type="entry name" value="FORK_HEAD_1"/>
    <property type="match status" value="1"/>
</dbReference>
<feature type="region of interest" description="Disordered" evidence="3">
    <location>
        <begin position="47"/>
        <end position="233"/>
    </location>
</feature>
<evidence type="ECO:0000256" key="2">
    <source>
        <dbReference type="PROSITE-ProRule" id="PRU00089"/>
    </source>
</evidence>
<evidence type="ECO:0000256" key="3">
    <source>
        <dbReference type="SAM" id="MobiDB-lite"/>
    </source>
</evidence>
<evidence type="ECO:0000256" key="1">
    <source>
        <dbReference type="ARBA" id="ARBA00023125"/>
    </source>
</evidence>
<dbReference type="Pfam" id="PF00250">
    <property type="entry name" value="Forkhead"/>
    <property type="match status" value="1"/>
</dbReference>
<evidence type="ECO:0000313" key="5">
    <source>
        <dbReference type="EMBL" id="ODM86928.1"/>
    </source>
</evidence>
<dbReference type="InterPro" id="IPR036388">
    <property type="entry name" value="WH-like_DNA-bd_sf"/>
</dbReference>
<gene>
    <name evidence="5" type="ORF">Ocin01_19754</name>
</gene>
<dbReference type="CDD" id="cd20021">
    <property type="entry name" value="FH_FOXG"/>
    <property type="match status" value="1"/>
</dbReference>
<keyword evidence="1 2" id="KW-0238">DNA-binding</keyword>
<dbReference type="PROSITE" id="PS00658">
    <property type="entry name" value="FORK_HEAD_2"/>
    <property type="match status" value="1"/>
</dbReference>
<dbReference type="InterPro" id="IPR036390">
    <property type="entry name" value="WH_DNA-bd_sf"/>
</dbReference>
<feature type="compositionally biased region" description="Low complexity" evidence="3">
    <location>
        <begin position="162"/>
        <end position="176"/>
    </location>
</feature>
<dbReference type="STRING" id="48709.A0A1D2M1T1"/>
<dbReference type="Proteomes" id="UP000094527">
    <property type="component" value="Unassembled WGS sequence"/>
</dbReference>
<reference evidence="5 6" key="1">
    <citation type="journal article" date="2016" name="Genome Biol. Evol.">
        <title>Gene Family Evolution Reflects Adaptation to Soil Environmental Stressors in the Genome of the Collembolan Orchesella cincta.</title>
        <authorList>
            <person name="Faddeeva-Vakhrusheva A."/>
            <person name="Derks M.F."/>
            <person name="Anvar S.Y."/>
            <person name="Agamennone V."/>
            <person name="Suring W."/>
            <person name="Smit S."/>
            <person name="van Straalen N.M."/>
            <person name="Roelofs D."/>
        </authorList>
    </citation>
    <scope>NUCLEOTIDE SEQUENCE [LARGE SCALE GENOMIC DNA]</scope>
    <source>
        <tissue evidence="5">Mixed pool</tissue>
    </source>
</reference>
<feature type="compositionally biased region" description="Acidic residues" evidence="3">
    <location>
        <begin position="112"/>
        <end position="153"/>
    </location>
</feature>
<keyword evidence="6" id="KW-1185">Reference proteome</keyword>
<feature type="compositionally biased region" description="Low complexity" evidence="3">
    <location>
        <begin position="47"/>
        <end position="60"/>
    </location>
</feature>
<feature type="compositionally biased region" description="Basic residues" evidence="3">
    <location>
        <begin position="67"/>
        <end position="79"/>
    </location>
</feature>
<evidence type="ECO:0000313" key="6">
    <source>
        <dbReference type="Proteomes" id="UP000094527"/>
    </source>
</evidence>
<proteinExistence type="predicted"/>